<accession>B9FSM0</accession>
<organism evidence="1">
    <name type="scientific">Oryza sativa subsp. japonica</name>
    <name type="common">Rice</name>
    <dbReference type="NCBI Taxonomy" id="39947"/>
    <lineage>
        <taxon>Eukaryota</taxon>
        <taxon>Viridiplantae</taxon>
        <taxon>Streptophyta</taxon>
        <taxon>Embryophyta</taxon>
        <taxon>Tracheophyta</taxon>
        <taxon>Spermatophyta</taxon>
        <taxon>Magnoliopsida</taxon>
        <taxon>Liliopsida</taxon>
        <taxon>Poales</taxon>
        <taxon>Poaceae</taxon>
        <taxon>BOP clade</taxon>
        <taxon>Oryzoideae</taxon>
        <taxon>Oryzeae</taxon>
        <taxon>Oryzinae</taxon>
        <taxon>Oryza</taxon>
        <taxon>Oryza sativa</taxon>
    </lineage>
</organism>
<dbReference type="PANTHER" id="PTHR33116:SF87">
    <property type="entry name" value="OS01G0158850 PROTEIN"/>
    <property type="match status" value="1"/>
</dbReference>
<protein>
    <submittedName>
        <fullName evidence="1">Uncharacterized protein</fullName>
    </submittedName>
</protein>
<dbReference type="Proteomes" id="UP000007752">
    <property type="component" value="Chromosome 6"/>
</dbReference>
<evidence type="ECO:0000313" key="1">
    <source>
        <dbReference type="EMBL" id="EEE65481.1"/>
    </source>
</evidence>
<reference evidence="1" key="1">
    <citation type="journal article" date="2005" name="PLoS Biol.">
        <title>The genomes of Oryza sativa: a history of duplications.</title>
        <authorList>
            <person name="Yu J."/>
            <person name="Wang J."/>
            <person name="Lin W."/>
            <person name="Li S."/>
            <person name="Li H."/>
            <person name="Zhou J."/>
            <person name="Ni P."/>
            <person name="Dong W."/>
            <person name="Hu S."/>
            <person name="Zeng C."/>
            <person name="Zhang J."/>
            <person name="Zhang Y."/>
            <person name="Li R."/>
            <person name="Xu Z."/>
            <person name="Li S."/>
            <person name="Li X."/>
            <person name="Zheng H."/>
            <person name="Cong L."/>
            <person name="Lin L."/>
            <person name="Yin J."/>
            <person name="Geng J."/>
            <person name="Li G."/>
            <person name="Shi J."/>
            <person name="Liu J."/>
            <person name="Lv H."/>
            <person name="Li J."/>
            <person name="Wang J."/>
            <person name="Deng Y."/>
            <person name="Ran L."/>
            <person name="Shi X."/>
            <person name="Wang X."/>
            <person name="Wu Q."/>
            <person name="Li C."/>
            <person name="Ren X."/>
            <person name="Wang J."/>
            <person name="Wang X."/>
            <person name="Li D."/>
            <person name="Liu D."/>
            <person name="Zhang X."/>
            <person name="Ji Z."/>
            <person name="Zhao W."/>
            <person name="Sun Y."/>
            <person name="Zhang Z."/>
            <person name="Bao J."/>
            <person name="Han Y."/>
            <person name="Dong L."/>
            <person name="Ji J."/>
            <person name="Chen P."/>
            <person name="Wu S."/>
            <person name="Liu J."/>
            <person name="Xiao Y."/>
            <person name="Bu D."/>
            <person name="Tan J."/>
            <person name="Yang L."/>
            <person name="Ye C."/>
            <person name="Zhang J."/>
            <person name="Xu J."/>
            <person name="Zhou Y."/>
            <person name="Yu Y."/>
            <person name="Zhang B."/>
            <person name="Zhuang S."/>
            <person name="Wei H."/>
            <person name="Liu B."/>
            <person name="Lei M."/>
            <person name="Yu H."/>
            <person name="Li Y."/>
            <person name="Xu H."/>
            <person name="Wei S."/>
            <person name="He X."/>
            <person name="Fang L."/>
            <person name="Zhang Z."/>
            <person name="Zhang Y."/>
            <person name="Huang X."/>
            <person name="Su Z."/>
            <person name="Tong W."/>
            <person name="Li J."/>
            <person name="Tong Z."/>
            <person name="Li S."/>
            <person name="Ye J."/>
            <person name="Wang L."/>
            <person name="Fang L."/>
            <person name="Lei T."/>
            <person name="Chen C."/>
            <person name="Chen H."/>
            <person name="Xu Z."/>
            <person name="Li H."/>
            <person name="Huang H."/>
            <person name="Zhang F."/>
            <person name="Xu H."/>
            <person name="Li N."/>
            <person name="Zhao C."/>
            <person name="Li S."/>
            <person name="Dong L."/>
            <person name="Huang Y."/>
            <person name="Li L."/>
            <person name="Xi Y."/>
            <person name="Qi Q."/>
            <person name="Li W."/>
            <person name="Zhang B."/>
            <person name="Hu W."/>
            <person name="Zhang Y."/>
            <person name="Tian X."/>
            <person name="Jiao Y."/>
            <person name="Liang X."/>
            <person name="Jin J."/>
            <person name="Gao L."/>
            <person name="Zheng W."/>
            <person name="Hao B."/>
            <person name="Liu S."/>
            <person name="Wang W."/>
            <person name="Yuan L."/>
            <person name="Cao M."/>
            <person name="McDermott J."/>
            <person name="Samudrala R."/>
            <person name="Wang J."/>
            <person name="Wong G.K."/>
            <person name="Yang H."/>
        </authorList>
    </citation>
    <scope>NUCLEOTIDE SEQUENCE [LARGE SCALE GENOMIC DNA]</scope>
</reference>
<reference evidence="1" key="2">
    <citation type="submission" date="2008-12" db="EMBL/GenBank/DDBJ databases">
        <title>Improved gene annotation of the rice (Oryza sativa) genomes.</title>
        <authorList>
            <person name="Wang J."/>
            <person name="Li R."/>
            <person name="Fan W."/>
            <person name="Huang Q."/>
            <person name="Zhang J."/>
            <person name="Zhou Y."/>
            <person name="Hu Y."/>
            <person name="Zi S."/>
            <person name="Li J."/>
            <person name="Ni P."/>
            <person name="Zheng H."/>
            <person name="Zhang Y."/>
            <person name="Zhao M."/>
            <person name="Hao Q."/>
            <person name="McDermott J."/>
            <person name="Samudrala R."/>
            <person name="Kristiansen K."/>
            <person name="Wong G.K.-S."/>
        </authorList>
    </citation>
    <scope>NUCLEOTIDE SEQUENCE</scope>
</reference>
<proteinExistence type="predicted"/>
<gene>
    <name evidence="1" type="ORF">OsJ_20885</name>
</gene>
<sequence length="173" mass="20442">MEKRLGTWIGGYVSYGGKEILINSCLSSIPLYAMGFYKLPEGVHKKMDSVRGRFYWQGIQKKKKKYHMLSLGAMSRPKDYGGLGFLETRKMNLYTKRVVNNGRRTSFWDDVWLLQVPLRVYFEDLYKINEQQGGTKWSLLQNEEMKDVQKAWIEDMRGRMRSWKPDIQLPEDL</sequence>
<dbReference type="EMBL" id="CM000143">
    <property type="protein sequence ID" value="EEE65481.1"/>
    <property type="molecule type" value="Genomic_DNA"/>
</dbReference>
<dbReference type="AlphaFoldDB" id="B9FSM0"/>
<name>B9FSM0_ORYSJ</name>
<dbReference type="PANTHER" id="PTHR33116">
    <property type="entry name" value="REVERSE TRANSCRIPTASE ZINC-BINDING DOMAIN-CONTAINING PROTEIN-RELATED-RELATED"/>
    <property type="match status" value="1"/>
</dbReference>